<keyword evidence="2" id="KW-1185">Reference proteome</keyword>
<sequence>MWCRTQAGLNVCSFSAGLSAKLPGVKSDLATSHATLQSDRDNARSVVDKEVVWSFNAASSAGHVSTLGGETGRDVTLAREASHMLPRFLHAAPCTTRRAAPAPLSALLAEHRAVARLMESRFAQRKHRPRLEPRLASVEIAAGVHRRAASKVPSRACPGQGS</sequence>
<evidence type="ECO:0000313" key="2">
    <source>
        <dbReference type="Proteomes" id="UP000325008"/>
    </source>
</evidence>
<protein>
    <submittedName>
        <fullName evidence="1">Uncharacterized protein</fullName>
    </submittedName>
</protein>
<comment type="caution">
    <text evidence="1">The sequence shown here is derived from an EMBL/GenBank/DDBJ whole genome shotgun (WGS) entry which is preliminary data.</text>
</comment>
<reference evidence="1" key="1">
    <citation type="submission" date="2018-03" db="EMBL/GenBank/DDBJ databases">
        <authorList>
            <person name="Guldener U."/>
        </authorList>
    </citation>
    <scope>NUCLEOTIDE SEQUENCE [LARGE SCALE GENOMIC DNA]</scope>
    <source>
        <strain evidence="1">ATCC34888</strain>
    </source>
</reference>
<name>A0A5C3FSL2_PSEA2</name>
<dbReference type="AlphaFoldDB" id="A0A5C3FSL2"/>
<dbReference type="EMBL" id="OOIQ01000010">
    <property type="protein sequence ID" value="SPO46577.1"/>
    <property type="molecule type" value="Genomic_DNA"/>
</dbReference>
<organism evidence="1 2">
    <name type="scientific">Pseudozyma antarctica</name>
    <name type="common">Yeast</name>
    <name type="synonym">Candida antarctica</name>
    <dbReference type="NCBI Taxonomy" id="84753"/>
    <lineage>
        <taxon>Eukaryota</taxon>
        <taxon>Fungi</taxon>
        <taxon>Dikarya</taxon>
        <taxon>Basidiomycota</taxon>
        <taxon>Ustilaginomycotina</taxon>
        <taxon>Ustilaginomycetes</taxon>
        <taxon>Ustilaginales</taxon>
        <taxon>Ustilaginaceae</taxon>
        <taxon>Moesziomyces</taxon>
    </lineage>
</organism>
<accession>A0A5C3FSL2</accession>
<evidence type="ECO:0000313" key="1">
    <source>
        <dbReference type="EMBL" id="SPO46577.1"/>
    </source>
</evidence>
<gene>
    <name evidence="1" type="ORF">PSANT_04263</name>
</gene>
<proteinExistence type="predicted"/>
<dbReference type="Proteomes" id="UP000325008">
    <property type="component" value="Unassembled WGS sequence"/>
</dbReference>